<evidence type="ECO:0000256" key="2">
    <source>
        <dbReference type="SAM" id="MobiDB-lite"/>
    </source>
</evidence>
<dbReference type="Pfam" id="PF25082">
    <property type="entry name" value="GIPC1_GH2"/>
    <property type="match status" value="1"/>
</dbReference>
<dbReference type="InterPro" id="IPR017379">
    <property type="entry name" value="GIPC1/2/3"/>
</dbReference>
<feature type="compositionally biased region" description="Low complexity" evidence="2">
    <location>
        <begin position="42"/>
        <end position="55"/>
    </location>
</feature>
<dbReference type="InterPro" id="IPR001478">
    <property type="entry name" value="PDZ"/>
</dbReference>
<dbReference type="CDD" id="cd06707">
    <property type="entry name" value="PDZ_GIPC"/>
    <property type="match status" value="1"/>
</dbReference>
<dbReference type="PROSITE" id="PS50106">
    <property type="entry name" value="PDZ"/>
    <property type="match status" value="1"/>
</dbReference>
<proteinExistence type="inferred from homology"/>
<dbReference type="EMBL" id="CASHTH010000655">
    <property type="protein sequence ID" value="CAI8005987.1"/>
    <property type="molecule type" value="Genomic_DNA"/>
</dbReference>
<dbReference type="Proteomes" id="UP001174909">
    <property type="component" value="Unassembled WGS sequence"/>
</dbReference>
<evidence type="ECO:0000259" key="3">
    <source>
        <dbReference type="PROSITE" id="PS50106"/>
    </source>
</evidence>
<dbReference type="Gene3D" id="2.30.42.10">
    <property type="match status" value="1"/>
</dbReference>
<keyword evidence="5" id="KW-1185">Reference proteome</keyword>
<dbReference type="Pfam" id="PF25083">
    <property type="entry name" value="GIPC1_GH1"/>
    <property type="match status" value="1"/>
</dbReference>
<comment type="similarity">
    <text evidence="1">Belongs to the GIPC family.</text>
</comment>
<dbReference type="PANTHER" id="PTHR12259:SF1">
    <property type="entry name" value="GH21964P"/>
    <property type="match status" value="1"/>
</dbReference>
<dbReference type="SUPFAM" id="SSF50156">
    <property type="entry name" value="PDZ domain-like"/>
    <property type="match status" value="1"/>
</dbReference>
<sequence>MPILSGQKKSGSERSPKHVQGAGPGVKKNTATPPLPAPPSPAVGGPRAAPTGGRRVVPPRQELIFHCQLAHGSPTKEIKDFTNVKELYARIAAAFGISPDQIIFCTLNSHKIDMTKLLGGQIGLEDFIFAHVKGTEKEMTINKTEPALGLTITDNGAGYPFVKRVREGSVVAQDEAATRVGDLIVSINGRSMVGLRHFDVAKTLKELPLYQEFSLRLVEPQRTFEGIAPRGSGRKPTTASILDGDPGRLEQAVEKEGGRATLRLKKDGQATVEEVRSWEVTAARKADDLLESYVGIRDMELAQTMVDLGKAKTNVDDFAVAIDNNLGEFEFPDDFVIELWTAIEVGRNSPGS</sequence>
<evidence type="ECO:0000313" key="5">
    <source>
        <dbReference type="Proteomes" id="UP001174909"/>
    </source>
</evidence>
<dbReference type="FunFam" id="2.30.42.10:FF:000097">
    <property type="entry name" value="PDZ domain-containing protein GIPC1 isoform 1"/>
    <property type="match status" value="1"/>
</dbReference>
<name>A0AA35R981_GEOBA</name>
<organism evidence="4 5">
    <name type="scientific">Geodia barretti</name>
    <name type="common">Barrett's horny sponge</name>
    <dbReference type="NCBI Taxonomy" id="519541"/>
    <lineage>
        <taxon>Eukaryota</taxon>
        <taxon>Metazoa</taxon>
        <taxon>Porifera</taxon>
        <taxon>Demospongiae</taxon>
        <taxon>Heteroscleromorpha</taxon>
        <taxon>Tetractinellida</taxon>
        <taxon>Astrophorina</taxon>
        <taxon>Geodiidae</taxon>
        <taxon>Geodia</taxon>
    </lineage>
</organism>
<dbReference type="AlphaFoldDB" id="A0AA35R981"/>
<dbReference type="PANTHER" id="PTHR12259">
    <property type="entry name" value="RGS-GAIP INTERACTING PROTEIN GIPC"/>
    <property type="match status" value="1"/>
</dbReference>
<dbReference type="InterPro" id="IPR056814">
    <property type="entry name" value="GIPC1-3_GH1"/>
</dbReference>
<dbReference type="Pfam" id="PF00595">
    <property type="entry name" value="PDZ"/>
    <property type="match status" value="1"/>
</dbReference>
<comment type="caution">
    <text evidence="4">The sequence shown here is derived from an EMBL/GenBank/DDBJ whole genome shotgun (WGS) entry which is preliminary data.</text>
</comment>
<feature type="region of interest" description="Disordered" evidence="2">
    <location>
        <begin position="1"/>
        <end position="55"/>
    </location>
</feature>
<dbReference type="CDD" id="cd21180">
    <property type="entry name" value="GH2_GIPC"/>
    <property type="match status" value="1"/>
</dbReference>
<reference evidence="4" key="1">
    <citation type="submission" date="2023-03" db="EMBL/GenBank/DDBJ databases">
        <authorList>
            <person name="Steffen K."/>
            <person name="Cardenas P."/>
        </authorList>
    </citation>
    <scope>NUCLEOTIDE SEQUENCE</scope>
</reference>
<dbReference type="SMART" id="SM00228">
    <property type="entry name" value="PDZ"/>
    <property type="match status" value="1"/>
</dbReference>
<protein>
    <submittedName>
        <fullName evidence="4">PDZ domain-containing protein GIPC3</fullName>
    </submittedName>
</protein>
<dbReference type="InterPro" id="IPR055349">
    <property type="entry name" value="GH2_GIPC"/>
</dbReference>
<evidence type="ECO:0000256" key="1">
    <source>
        <dbReference type="ARBA" id="ARBA00009011"/>
    </source>
</evidence>
<evidence type="ECO:0000313" key="4">
    <source>
        <dbReference type="EMBL" id="CAI8005987.1"/>
    </source>
</evidence>
<accession>A0AA35R981</accession>
<feature type="domain" description="PDZ" evidence="3">
    <location>
        <begin position="138"/>
        <end position="206"/>
    </location>
</feature>
<gene>
    <name evidence="4" type="ORF">GBAR_LOCUS4517</name>
</gene>
<dbReference type="InterPro" id="IPR036034">
    <property type="entry name" value="PDZ_sf"/>
</dbReference>